<keyword evidence="2" id="KW-0732">Signal</keyword>
<evidence type="ECO:0000313" key="4">
    <source>
        <dbReference type="Proteomes" id="UP000243904"/>
    </source>
</evidence>
<accession>A0A1H1UAA1</accession>
<feature type="region of interest" description="Disordered" evidence="1">
    <location>
        <begin position="20"/>
        <end position="103"/>
    </location>
</feature>
<feature type="chain" id="PRO_5009262041" evidence="2">
    <location>
        <begin position="20"/>
        <end position="116"/>
    </location>
</feature>
<reference evidence="4" key="1">
    <citation type="submission" date="2016-10" db="EMBL/GenBank/DDBJ databases">
        <authorList>
            <person name="Varghese N."/>
            <person name="Submissions S."/>
        </authorList>
    </citation>
    <scope>NUCLEOTIDE SEQUENCE [LARGE SCALE GENOMIC DNA]</scope>
    <source>
        <strain evidence="4">GAS369</strain>
    </source>
</reference>
<gene>
    <name evidence="3" type="ORF">SAMN05444158_2876</name>
</gene>
<organism evidence="3 4">
    <name type="scientific">Bradyrhizobium canariense</name>
    <dbReference type="NCBI Taxonomy" id="255045"/>
    <lineage>
        <taxon>Bacteria</taxon>
        <taxon>Pseudomonadati</taxon>
        <taxon>Pseudomonadota</taxon>
        <taxon>Alphaproteobacteria</taxon>
        <taxon>Hyphomicrobiales</taxon>
        <taxon>Nitrobacteraceae</taxon>
        <taxon>Bradyrhizobium</taxon>
    </lineage>
</organism>
<evidence type="ECO:0000256" key="1">
    <source>
        <dbReference type="SAM" id="MobiDB-lite"/>
    </source>
</evidence>
<protein>
    <submittedName>
        <fullName evidence="3">Uncharacterized protein</fullName>
    </submittedName>
</protein>
<dbReference type="EMBL" id="LT629750">
    <property type="protein sequence ID" value="SDS69347.1"/>
    <property type="molecule type" value="Genomic_DNA"/>
</dbReference>
<feature type="compositionally biased region" description="Polar residues" evidence="1">
    <location>
        <begin position="53"/>
        <end position="70"/>
    </location>
</feature>
<feature type="signal peptide" evidence="2">
    <location>
        <begin position="1"/>
        <end position="19"/>
    </location>
</feature>
<evidence type="ECO:0000256" key="2">
    <source>
        <dbReference type="SAM" id="SignalP"/>
    </source>
</evidence>
<dbReference type="RefSeq" id="WP_146687730.1">
    <property type="nucleotide sequence ID" value="NZ_LT629750.1"/>
</dbReference>
<proteinExistence type="predicted"/>
<evidence type="ECO:0000313" key="3">
    <source>
        <dbReference type="EMBL" id="SDS69347.1"/>
    </source>
</evidence>
<sequence length="116" mass="12217">MRKFILVTVMVLVSATAQAGGTRGLTLASNDDPAVAEPAAPVETPKAVEQPSVIDTKTEQPAATQCQPATPKNADASATPVAPKASEAPKATRHTHRRASVEAQVISELHRHGIYW</sequence>
<dbReference type="Proteomes" id="UP000243904">
    <property type="component" value="Chromosome I"/>
</dbReference>
<keyword evidence="4" id="KW-1185">Reference proteome</keyword>
<name>A0A1H1UAA1_9BRAD</name>
<feature type="compositionally biased region" description="Low complexity" evidence="1">
    <location>
        <begin position="33"/>
        <end position="49"/>
    </location>
</feature>
<dbReference type="AlphaFoldDB" id="A0A1H1UAA1"/>